<dbReference type="PROSITE" id="PS51440">
    <property type="entry name" value="TIM_2"/>
    <property type="match status" value="1"/>
</dbReference>
<dbReference type="SUPFAM" id="SSF51351">
    <property type="entry name" value="Triosephosphate isomerase (TIM)"/>
    <property type="match status" value="1"/>
</dbReference>
<keyword evidence="10" id="KW-1185">Reference proteome</keyword>
<dbReference type="NCBIfam" id="TIGR00419">
    <property type="entry name" value="tim"/>
    <property type="match status" value="1"/>
</dbReference>
<dbReference type="Proteomes" id="UP000542342">
    <property type="component" value="Unassembled WGS sequence"/>
</dbReference>
<evidence type="ECO:0000256" key="7">
    <source>
        <dbReference type="HAMAP-Rule" id="MF_00147"/>
    </source>
</evidence>
<dbReference type="HAMAP" id="MF_00147_B">
    <property type="entry name" value="TIM_B"/>
    <property type="match status" value="1"/>
</dbReference>
<dbReference type="InterPro" id="IPR035990">
    <property type="entry name" value="TIM_sf"/>
</dbReference>
<dbReference type="UniPathway" id="UPA00109">
    <property type="reaction ID" value="UER00189"/>
</dbReference>
<dbReference type="CDD" id="cd00311">
    <property type="entry name" value="TIM"/>
    <property type="match status" value="1"/>
</dbReference>
<dbReference type="GO" id="GO:0004807">
    <property type="term" value="F:triose-phosphate isomerase activity"/>
    <property type="evidence" value="ECO:0007669"/>
    <property type="project" value="UniProtKB-UniRule"/>
</dbReference>
<dbReference type="PANTHER" id="PTHR21139:SF42">
    <property type="entry name" value="TRIOSEPHOSPHATE ISOMERASE"/>
    <property type="match status" value="1"/>
</dbReference>
<evidence type="ECO:0000256" key="5">
    <source>
        <dbReference type="ARBA" id="ARBA00023152"/>
    </source>
</evidence>
<dbReference type="GO" id="GO:0019563">
    <property type="term" value="P:glycerol catabolic process"/>
    <property type="evidence" value="ECO:0007669"/>
    <property type="project" value="TreeGrafter"/>
</dbReference>
<evidence type="ECO:0000256" key="3">
    <source>
        <dbReference type="ARBA" id="ARBA00022432"/>
    </source>
</evidence>
<sequence length="254" mass="27450">MPRQKFIAGNWKMYTTLEQARELARSVAAGVDAETARRLRVAVCPPFPWLLPVGEVLRNTPVALGAQDCHYEREGAFTGQVSPYMLREAGCQYVIIGHSERRHGLQESDEFLNKKLHGALRAGLHVIFCIGELLSEREAGQTESVLLRQLQNGLAGLTAEQAAALTIAYEPVWAIGTGRVATEEQAQQAHAFIRAQIAERFGSTAADSITIQYGGSVKPENAAGLLRQPDVDGCLVGGASLKADSFLAIVRAAL</sequence>
<dbReference type="InterPro" id="IPR020861">
    <property type="entry name" value="Triosephosphate_isomerase_AS"/>
</dbReference>
<comment type="catalytic activity">
    <reaction evidence="7 8">
        <text>D-glyceraldehyde 3-phosphate = dihydroxyacetone phosphate</text>
        <dbReference type="Rhea" id="RHEA:18585"/>
        <dbReference type="ChEBI" id="CHEBI:57642"/>
        <dbReference type="ChEBI" id="CHEBI:59776"/>
        <dbReference type="EC" id="5.3.1.1"/>
    </reaction>
</comment>
<dbReference type="InterPro" id="IPR022896">
    <property type="entry name" value="TrioseP_Isoase_bac/euk"/>
</dbReference>
<evidence type="ECO:0000313" key="9">
    <source>
        <dbReference type="EMBL" id="MBA2224988.1"/>
    </source>
</evidence>
<protein>
    <recommendedName>
        <fullName evidence="7 8">Triosephosphate isomerase</fullName>
        <shortName evidence="7">TIM</shortName>
        <shortName evidence="7">TPI</shortName>
        <ecNumber evidence="7 8">5.3.1.1</ecNumber>
    </recommendedName>
    <alternativeName>
        <fullName evidence="7">Triose-phosphate isomerase</fullName>
    </alternativeName>
</protein>
<feature type="binding site" evidence="7">
    <location>
        <position position="216"/>
    </location>
    <ligand>
        <name>substrate</name>
    </ligand>
</feature>
<comment type="function">
    <text evidence="7">Involved in the gluconeogenesis. Catalyzes stereospecifically the conversion of dihydroxyacetone phosphate (DHAP) to D-glyceraldehyde-3-phosphate (G3P).</text>
</comment>
<dbReference type="InterPro" id="IPR013785">
    <property type="entry name" value="Aldolase_TIM"/>
</dbReference>
<dbReference type="AlphaFoldDB" id="A0A7V9AAF2"/>
<dbReference type="UniPathway" id="UPA00138"/>
<dbReference type="EMBL" id="JACEFB010000001">
    <property type="protein sequence ID" value="MBA2224988.1"/>
    <property type="molecule type" value="Genomic_DNA"/>
</dbReference>
<evidence type="ECO:0000256" key="1">
    <source>
        <dbReference type="ARBA" id="ARBA00004680"/>
    </source>
</evidence>
<feature type="active site" description="Proton acceptor" evidence="7">
    <location>
        <position position="170"/>
    </location>
</feature>
<organism evidence="9 10">
    <name type="scientific">Thermogemmata fonticola</name>
    <dbReference type="NCBI Taxonomy" id="2755323"/>
    <lineage>
        <taxon>Bacteria</taxon>
        <taxon>Pseudomonadati</taxon>
        <taxon>Planctomycetota</taxon>
        <taxon>Planctomycetia</taxon>
        <taxon>Gemmatales</taxon>
        <taxon>Gemmataceae</taxon>
        <taxon>Thermogemmata</taxon>
    </lineage>
</organism>
<dbReference type="EC" id="5.3.1.1" evidence="7 8"/>
<evidence type="ECO:0000256" key="4">
    <source>
        <dbReference type="ARBA" id="ARBA00022490"/>
    </source>
</evidence>
<dbReference type="RefSeq" id="WP_194536396.1">
    <property type="nucleotide sequence ID" value="NZ_JACEFB010000001.1"/>
</dbReference>
<comment type="subunit">
    <text evidence="7 8">Homodimer.</text>
</comment>
<dbReference type="FunFam" id="3.20.20.70:FF:000016">
    <property type="entry name" value="Triosephosphate isomerase"/>
    <property type="match status" value="1"/>
</dbReference>
<dbReference type="PANTHER" id="PTHR21139">
    <property type="entry name" value="TRIOSEPHOSPHATE ISOMERASE"/>
    <property type="match status" value="1"/>
</dbReference>
<name>A0A7V9AAF2_9BACT</name>
<keyword evidence="4 7" id="KW-0963">Cytoplasm</keyword>
<dbReference type="GO" id="GO:0006096">
    <property type="term" value="P:glycolytic process"/>
    <property type="evidence" value="ECO:0007669"/>
    <property type="project" value="UniProtKB-UniRule"/>
</dbReference>
<dbReference type="PROSITE" id="PS00171">
    <property type="entry name" value="TIM_1"/>
    <property type="match status" value="1"/>
</dbReference>
<dbReference type="GO" id="GO:0046166">
    <property type="term" value="P:glyceraldehyde-3-phosphate biosynthetic process"/>
    <property type="evidence" value="ECO:0007669"/>
    <property type="project" value="TreeGrafter"/>
</dbReference>
<feature type="binding site" evidence="7">
    <location>
        <begin position="237"/>
        <end position="238"/>
    </location>
    <ligand>
        <name>substrate</name>
    </ligand>
</feature>
<comment type="pathway">
    <text evidence="1 7 8">Carbohydrate degradation; glycolysis; D-glyceraldehyde 3-phosphate from glycerone phosphate: step 1/1.</text>
</comment>
<comment type="similarity">
    <text evidence="2 7 8">Belongs to the triosephosphate isomerase family.</text>
</comment>
<evidence type="ECO:0000256" key="6">
    <source>
        <dbReference type="ARBA" id="ARBA00023235"/>
    </source>
</evidence>
<evidence type="ECO:0000256" key="8">
    <source>
        <dbReference type="RuleBase" id="RU363013"/>
    </source>
</evidence>
<feature type="active site" description="Electrophile" evidence="7">
    <location>
        <position position="98"/>
    </location>
</feature>
<comment type="caution">
    <text evidence="9">The sequence shown here is derived from an EMBL/GenBank/DDBJ whole genome shotgun (WGS) entry which is preliminary data.</text>
</comment>
<accession>A0A7V9AAF2</accession>
<dbReference type="InterPro" id="IPR000652">
    <property type="entry name" value="Triosephosphate_isomerase"/>
</dbReference>
<evidence type="ECO:0000256" key="2">
    <source>
        <dbReference type="ARBA" id="ARBA00007422"/>
    </source>
</evidence>
<comment type="pathway">
    <text evidence="7 8">Carbohydrate biosynthesis; gluconeogenesis.</text>
</comment>
<keyword evidence="6 7" id="KW-0413">Isomerase</keyword>
<dbReference type="GO" id="GO:0005829">
    <property type="term" value="C:cytosol"/>
    <property type="evidence" value="ECO:0007669"/>
    <property type="project" value="TreeGrafter"/>
</dbReference>
<feature type="binding site" evidence="7">
    <location>
        <begin position="10"/>
        <end position="12"/>
    </location>
    <ligand>
        <name>substrate</name>
    </ligand>
</feature>
<dbReference type="GO" id="GO:0006094">
    <property type="term" value="P:gluconeogenesis"/>
    <property type="evidence" value="ECO:0007669"/>
    <property type="project" value="UniProtKB-UniRule"/>
</dbReference>
<keyword evidence="3 7" id="KW-0312">Gluconeogenesis</keyword>
<evidence type="ECO:0000313" key="10">
    <source>
        <dbReference type="Proteomes" id="UP000542342"/>
    </source>
</evidence>
<dbReference type="Gene3D" id="3.20.20.70">
    <property type="entry name" value="Aldolase class I"/>
    <property type="match status" value="1"/>
</dbReference>
<comment type="subcellular location">
    <subcellularLocation>
        <location evidence="7 8">Cytoplasm</location>
    </subcellularLocation>
</comment>
<reference evidence="9 10" key="1">
    <citation type="submission" date="2020-07" db="EMBL/GenBank/DDBJ databases">
        <title>Thermogemmata thermophila gen. nov., sp. nov., a novel moderate thermophilic planctomycete from a Kamchatka hot spring.</title>
        <authorList>
            <person name="Elcheninov A.G."/>
            <person name="Podosokorskaya O.A."/>
            <person name="Kovaleva O.L."/>
            <person name="Novikov A."/>
            <person name="Bonch-Osmolovskaya E.A."/>
            <person name="Toshchakov S.V."/>
            <person name="Kublanov I.V."/>
        </authorList>
    </citation>
    <scope>NUCLEOTIDE SEQUENCE [LARGE SCALE GENOMIC DNA]</scope>
    <source>
        <strain evidence="9 10">2918</strain>
    </source>
</reference>
<feature type="binding site" evidence="7">
    <location>
        <position position="176"/>
    </location>
    <ligand>
        <name>substrate</name>
    </ligand>
</feature>
<gene>
    <name evidence="7" type="primary">tpiA</name>
    <name evidence="9" type="ORF">H0921_02310</name>
</gene>
<keyword evidence="5 7" id="KW-0324">Glycolysis</keyword>
<dbReference type="Pfam" id="PF00121">
    <property type="entry name" value="TIM"/>
    <property type="match status" value="1"/>
</dbReference>
<proteinExistence type="inferred from homology"/>